<evidence type="ECO:0000313" key="13">
    <source>
        <dbReference type="Proteomes" id="UP000265520"/>
    </source>
</evidence>
<keyword evidence="9" id="KW-0472">Membrane</keyword>
<organism evidence="12 13">
    <name type="scientific">Trifolium medium</name>
    <dbReference type="NCBI Taxonomy" id="97028"/>
    <lineage>
        <taxon>Eukaryota</taxon>
        <taxon>Viridiplantae</taxon>
        <taxon>Streptophyta</taxon>
        <taxon>Embryophyta</taxon>
        <taxon>Tracheophyta</taxon>
        <taxon>Spermatophyta</taxon>
        <taxon>Magnoliopsida</taxon>
        <taxon>eudicotyledons</taxon>
        <taxon>Gunneridae</taxon>
        <taxon>Pentapetalae</taxon>
        <taxon>rosids</taxon>
        <taxon>fabids</taxon>
        <taxon>Fabales</taxon>
        <taxon>Fabaceae</taxon>
        <taxon>Papilionoideae</taxon>
        <taxon>50 kb inversion clade</taxon>
        <taxon>NPAAA clade</taxon>
        <taxon>Hologalegina</taxon>
        <taxon>IRL clade</taxon>
        <taxon>Trifolieae</taxon>
        <taxon>Trifolium</taxon>
    </lineage>
</organism>
<dbReference type="InterPro" id="IPR046956">
    <property type="entry name" value="RLP23-like"/>
</dbReference>
<dbReference type="PANTHER" id="PTHR48063:SF52">
    <property type="entry name" value="LRR RECEPTOR-LIKE KINASE FAMILY PROTEIN"/>
    <property type="match status" value="1"/>
</dbReference>
<evidence type="ECO:0000256" key="7">
    <source>
        <dbReference type="ARBA" id="ARBA00022737"/>
    </source>
</evidence>
<evidence type="ECO:0000256" key="11">
    <source>
        <dbReference type="ARBA" id="ARBA00023180"/>
    </source>
</evidence>
<evidence type="ECO:0000256" key="5">
    <source>
        <dbReference type="ARBA" id="ARBA00022692"/>
    </source>
</evidence>
<dbReference type="GO" id="GO:0016301">
    <property type="term" value="F:kinase activity"/>
    <property type="evidence" value="ECO:0007669"/>
    <property type="project" value="UniProtKB-KW"/>
</dbReference>
<protein>
    <submittedName>
        <fullName evidence="12">Receptor-like protein kinase</fullName>
    </submittedName>
</protein>
<comment type="subcellular location">
    <subcellularLocation>
        <location evidence="1">Cell membrane</location>
        <topology evidence="1">Single-pass type I membrane protein</topology>
    </subcellularLocation>
</comment>
<dbReference type="SMART" id="SM00369">
    <property type="entry name" value="LRR_TYP"/>
    <property type="match status" value="2"/>
</dbReference>
<dbReference type="PANTHER" id="PTHR48063">
    <property type="entry name" value="LRR RECEPTOR-LIKE KINASE"/>
    <property type="match status" value="1"/>
</dbReference>
<reference evidence="12 13" key="1">
    <citation type="journal article" date="2018" name="Front. Plant Sci.">
        <title>Red Clover (Trifolium pratense) and Zigzag Clover (T. medium) - A Picture of Genomic Similarities and Differences.</title>
        <authorList>
            <person name="Dluhosova J."/>
            <person name="Istvanek J."/>
            <person name="Nedelnik J."/>
            <person name="Repkova J."/>
        </authorList>
    </citation>
    <scope>NUCLEOTIDE SEQUENCE [LARGE SCALE GENOMIC DNA]</scope>
    <source>
        <strain evidence="13">cv. 10/8</strain>
        <tissue evidence="12">Leaf</tissue>
    </source>
</reference>
<dbReference type="Gene3D" id="3.80.10.10">
    <property type="entry name" value="Ribonuclease Inhibitor"/>
    <property type="match status" value="1"/>
</dbReference>
<gene>
    <name evidence="12" type="ORF">A2U01_0006158</name>
</gene>
<keyword evidence="7" id="KW-0677">Repeat</keyword>
<dbReference type="Proteomes" id="UP000265520">
    <property type="component" value="Unassembled WGS sequence"/>
</dbReference>
<dbReference type="PROSITE" id="PS51450">
    <property type="entry name" value="LRR"/>
    <property type="match status" value="1"/>
</dbReference>
<name>A0A392MGF1_9FABA</name>
<keyword evidence="13" id="KW-1185">Reference proteome</keyword>
<keyword evidence="10 12" id="KW-0675">Receptor</keyword>
<keyword evidence="3" id="KW-1003">Cell membrane</keyword>
<dbReference type="InterPro" id="IPR032675">
    <property type="entry name" value="LRR_dom_sf"/>
</dbReference>
<dbReference type="AlphaFoldDB" id="A0A392MGF1"/>
<accession>A0A392MGF1</accession>
<evidence type="ECO:0000256" key="1">
    <source>
        <dbReference type="ARBA" id="ARBA00004251"/>
    </source>
</evidence>
<evidence type="ECO:0000256" key="2">
    <source>
        <dbReference type="ARBA" id="ARBA00009592"/>
    </source>
</evidence>
<dbReference type="InterPro" id="IPR003591">
    <property type="entry name" value="Leu-rich_rpt_typical-subtyp"/>
</dbReference>
<dbReference type="InterPro" id="IPR001611">
    <property type="entry name" value="Leu-rich_rpt"/>
</dbReference>
<dbReference type="FunFam" id="3.80.10.10:FF:000041">
    <property type="entry name" value="LRR receptor-like serine/threonine-protein kinase ERECTA"/>
    <property type="match status" value="1"/>
</dbReference>
<keyword evidence="8" id="KW-1133">Transmembrane helix</keyword>
<dbReference type="Pfam" id="PF00560">
    <property type="entry name" value="LRR_1"/>
    <property type="match status" value="4"/>
</dbReference>
<evidence type="ECO:0000256" key="3">
    <source>
        <dbReference type="ARBA" id="ARBA00022475"/>
    </source>
</evidence>
<evidence type="ECO:0000256" key="6">
    <source>
        <dbReference type="ARBA" id="ARBA00022729"/>
    </source>
</evidence>
<comment type="caution">
    <text evidence="12">The sequence shown here is derived from an EMBL/GenBank/DDBJ whole genome shotgun (WGS) entry which is preliminary data.</text>
</comment>
<keyword evidence="11" id="KW-0325">Glycoprotein</keyword>
<keyword evidence="4" id="KW-0433">Leucine-rich repeat</keyword>
<keyword evidence="6" id="KW-0732">Signal</keyword>
<dbReference type="GO" id="GO:0005886">
    <property type="term" value="C:plasma membrane"/>
    <property type="evidence" value="ECO:0007669"/>
    <property type="project" value="UniProtKB-SubCell"/>
</dbReference>
<evidence type="ECO:0000256" key="10">
    <source>
        <dbReference type="ARBA" id="ARBA00023170"/>
    </source>
</evidence>
<dbReference type="EMBL" id="LXQA010008271">
    <property type="protein sequence ID" value="MCH85314.1"/>
    <property type="molecule type" value="Genomic_DNA"/>
</dbReference>
<evidence type="ECO:0000256" key="9">
    <source>
        <dbReference type="ARBA" id="ARBA00023136"/>
    </source>
</evidence>
<evidence type="ECO:0000256" key="8">
    <source>
        <dbReference type="ARBA" id="ARBA00022989"/>
    </source>
</evidence>
<keyword evidence="12" id="KW-0808">Transferase</keyword>
<keyword evidence="5" id="KW-0812">Transmembrane</keyword>
<keyword evidence="12" id="KW-0418">Kinase</keyword>
<dbReference type="SUPFAM" id="SSF52047">
    <property type="entry name" value="RNI-like"/>
    <property type="match status" value="1"/>
</dbReference>
<feature type="non-terminal residue" evidence="12">
    <location>
        <position position="1"/>
    </location>
</feature>
<evidence type="ECO:0000256" key="4">
    <source>
        <dbReference type="ARBA" id="ARBA00022614"/>
    </source>
</evidence>
<sequence length="290" mass="33002">GINDSYGHDKITGRVTELDLSYQDLNGEINFSILKLEFLSYLDLSSNYFDVINIPATRHNITHTSNLFYLDLSHNFLQMDNLDWLSPLSSLKYLNLSGIDLHKKTNWLQAMINTLPSLLELQLNDCNLNNFIINPSIEYLNLSSLVTLNLSFNNITSQLPNWVFNLTKDLTYLNLQWNNIYGEIPPSLLNLQKLRFLSLSFNDLQGSIPYGIGQLENIQRLNLHSNTLSGSIPSSKKKRQNCSRHFDAVVPSTFAVPLVATVAPPQHRFNRSVFPSLSPITIPCYPCVWL</sequence>
<evidence type="ECO:0000313" key="12">
    <source>
        <dbReference type="EMBL" id="MCH85314.1"/>
    </source>
</evidence>
<comment type="similarity">
    <text evidence="2">Belongs to the RLP family.</text>
</comment>
<proteinExistence type="inferred from homology"/>